<dbReference type="Pfam" id="PF10119">
    <property type="entry name" value="MethyTransf_Reg"/>
    <property type="match status" value="1"/>
</dbReference>
<dbReference type="InterPro" id="IPR025714">
    <property type="entry name" value="Methyltranfer_dom"/>
</dbReference>
<evidence type="ECO:0000259" key="2">
    <source>
        <dbReference type="Pfam" id="PF13847"/>
    </source>
</evidence>
<dbReference type="Proteomes" id="UP000608345">
    <property type="component" value="Unassembled WGS sequence"/>
</dbReference>
<gene>
    <name evidence="3" type="ORF">GCM10011450_23840</name>
</gene>
<dbReference type="InterPro" id="IPR018773">
    <property type="entry name" value="MeTrfase_reg_dom_prd"/>
</dbReference>
<proteinExistence type="predicted"/>
<feature type="domain" description="Methyltransferase" evidence="2">
    <location>
        <begin position="41"/>
        <end position="194"/>
    </location>
</feature>
<dbReference type="AlphaFoldDB" id="A0A918JNR9"/>
<dbReference type="SUPFAM" id="SSF53335">
    <property type="entry name" value="S-adenosyl-L-methionine-dependent methyltransferases"/>
    <property type="match status" value="1"/>
</dbReference>
<comment type="caution">
    <text evidence="3">The sequence shown here is derived from an EMBL/GenBank/DDBJ whole genome shotgun (WGS) entry which is preliminary data.</text>
</comment>
<evidence type="ECO:0008006" key="5">
    <source>
        <dbReference type="Google" id="ProtNLM"/>
    </source>
</evidence>
<dbReference type="Pfam" id="PF13847">
    <property type="entry name" value="Methyltransf_31"/>
    <property type="match status" value="1"/>
</dbReference>
<keyword evidence="4" id="KW-1185">Reference proteome</keyword>
<evidence type="ECO:0000313" key="4">
    <source>
        <dbReference type="Proteomes" id="UP000608345"/>
    </source>
</evidence>
<evidence type="ECO:0000313" key="3">
    <source>
        <dbReference type="EMBL" id="GGW93071.1"/>
    </source>
</evidence>
<organism evidence="3 4">
    <name type="scientific">Advenella faeciporci</name>
    <dbReference type="NCBI Taxonomy" id="797535"/>
    <lineage>
        <taxon>Bacteria</taxon>
        <taxon>Pseudomonadati</taxon>
        <taxon>Pseudomonadota</taxon>
        <taxon>Betaproteobacteria</taxon>
        <taxon>Burkholderiales</taxon>
        <taxon>Alcaligenaceae</taxon>
    </lineage>
</organism>
<dbReference type="CDD" id="cd02440">
    <property type="entry name" value="AdoMet_MTases"/>
    <property type="match status" value="1"/>
</dbReference>
<reference evidence="3" key="1">
    <citation type="journal article" date="2014" name="Int. J. Syst. Evol. Microbiol.">
        <title>Complete genome sequence of Corynebacterium casei LMG S-19264T (=DSM 44701T), isolated from a smear-ripened cheese.</title>
        <authorList>
            <consortium name="US DOE Joint Genome Institute (JGI-PGF)"/>
            <person name="Walter F."/>
            <person name="Albersmeier A."/>
            <person name="Kalinowski J."/>
            <person name="Ruckert C."/>
        </authorList>
    </citation>
    <scope>NUCLEOTIDE SEQUENCE</scope>
    <source>
        <strain evidence="3">KCTC 23732</strain>
    </source>
</reference>
<accession>A0A918JNR9</accession>
<name>A0A918JNR9_9BURK</name>
<dbReference type="EMBL" id="BMYS01000019">
    <property type="protein sequence ID" value="GGW93071.1"/>
    <property type="molecule type" value="Genomic_DNA"/>
</dbReference>
<dbReference type="PANTHER" id="PTHR43861:SF1">
    <property type="entry name" value="TRANS-ACONITATE 2-METHYLTRANSFERASE"/>
    <property type="match status" value="1"/>
</dbReference>
<feature type="domain" description="Methyltransferase regulatory" evidence="1">
    <location>
        <begin position="218"/>
        <end position="297"/>
    </location>
</feature>
<protein>
    <recommendedName>
        <fullName evidence="5">SAM-dependent methyltransferase</fullName>
    </recommendedName>
</protein>
<dbReference type="Gene3D" id="3.40.50.150">
    <property type="entry name" value="Vaccinia Virus protein VP39"/>
    <property type="match status" value="1"/>
</dbReference>
<evidence type="ECO:0000259" key="1">
    <source>
        <dbReference type="Pfam" id="PF10119"/>
    </source>
</evidence>
<reference evidence="3" key="2">
    <citation type="submission" date="2020-09" db="EMBL/GenBank/DDBJ databases">
        <authorList>
            <person name="Sun Q."/>
            <person name="Kim S."/>
        </authorList>
    </citation>
    <scope>NUCLEOTIDE SEQUENCE</scope>
    <source>
        <strain evidence="3">KCTC 23732</strain>
    </source>
</reference>
<sequence length="433" mass="48046">MQHRDGYIIDVSYPLHFHKEMQPVWLCHTIQTLGCAVPDISKPYRYCELGCGPGINLLVAAACNPAGQFTGIDFNQAHIASAQALAKKLNIENIRFIESGFEEFATNNSEKFDFIVSHGTWSWLPPKAQAGILQLIYQSLKPQGLVYLHYMCYPGAARLTGLQKVLYETAKITGGNSVQGIQNGMQLLRILANNGAGLFVDNPEIEKELLALEKELPAYLAHEFLTDYWHPQHSADLHRIISQTGVRFIGSADGFENMDTLSVPGNLQPILKNLPGQALRETVKDMARNQHQRLDVFQSSPQTLDNENHLDLMNQTVFRALPGMPSPGPLEFKTPIGTIPGPAEMFSPLLAALAQGPQSFYELRQIPPFKAEPGLLLQALNMLMWADYAHPVRAEQETAPACVNLQAWLDKQQLPLRLLPECGTAIMTQTQAS</sequence>
<dbReference type="RefSeq" id="WP_189385729.1">
    <property type="nucleotide sequence ID" value="NZ_BAABFY010000048.1"/>
</dbReference>
<dbReference type="InterPro" id="IPR029063">
    <property type="entry name" value="SAM-dependent_MTases_sf"/>
</dbReference>
<dbReference type="PANTHER" id="PTHR43861">
    <property type="entry name" value="TRANS-ACONITATE 2-METHYLTRANSFERASE-RELATED"/>
    <property type="match status" value="1"/>
</dbReference>